<keyword evidence="4" id="KW-1185">Reference proteome</keyword>
<name>A0ABS5ADY1_9PSEU</name>
<feature type="chain" id="PRO_5045363944" evidence="2">
    <location>
        <begin position="31"/>
        <end position="259"/>
    </location>
</feature>
<dbReference type="Proteomes" id="UP001519363">
    <property type="component" value="Unassembled WGS sequence"/>
</dbReference>
<feature type="region of interest" description="Disordered" evidence="1">
    <location>
        <begin position="143"/>
        <end position="199"/>
    </location>
</feature>
<proteinExistence type="predicted"/>
<keyword evidence="2" id="KW-0732">Signal</keyword>
<accession>A0ABS5ADY1</accession>
<feature type="signal peptide" evidence="2">
    <location>
        <begin position="1"/>
        <end position="30"/>
    </location>
</feature>
<evidence type="ECO:0000313" key="4">
    <source>
        <dbReference type="Proteomes" id="UP001519363"/>
    </source>
</evidence>
<dbReference type="EMBL" id="JAGIOO010000001">
    <property type="protein sequence ID" value="MBP2474531.1"/>
    <property type="molecule type" value="Genomic_DNA"/>
</dbReference>
<protein>
    <submittedName>
        <fullName evidence="3">Uncharacterized protein</fullName>
    </submittedName>
</protein>
<comment type="caution">
    <text evidence="3">The sequence shown here is derived from an EMBL/GenBank/DDBJ whole genome shotgun (WGS) entry which is preliminary data.</text>
</comment>
<dbReference type="Gene3D" id="2.60.40.2880">
    <property type="entry name" value="MmpS1-5, C-terminal soluble domain"/>
    <property type="match status" value="1"/>
</dbReference>
<evidence type="ECO:0000313" key="3">
    <source>
        <dbReference type="EMBL" id="MBP2474531.1"/>
    </source>
</evidence>
<evidence type="ECO:0000256" key="2">
    <source>
        <dbReference type="SAM" id="SignalP"/>
    </source>
</evidence>
<sequence length="259" mass="27016">MTQSSTSTPWRVALGAALALALTGCTPVTGEPTSAPATELGFPELPLTARQSDPARYNVTFELVATAGPGKVELDARDLFTSENYAHEVVGAPERTWRRQVWLPSSAKTSLTFLELRVTGGAGAHDRVACRIVVDGVVEHSTTGTGAGSLTTCAKTLGDPKSLRTQTTATTPPTTEPPPPPPGPASEFGNGVHHVGEDIKPGRYKTAGSSGGCYWARLRNDSGESSAIIANNNIDGPGSVTVKKNEFFEASGGCLWALV</sequence>
<organism evidence="3 4">
    <name type="scientific">Crossiella equi</name>
    <dbReference type="NCBI Taxonomy" id="130796"/>
    <lineage>
        <taxon>Bacteria</taxon>
        <taxon>Bacillati</taxon>
        <taxon>Actinomycetota</taxon>
        <taxon>Actinomycetes</taxon>
        <taxon>Pseudonocardiales</taxon>
        <taxon>Pseudonocardiaceae</taxon>
        <taxon>Crossiella</taxon>
    </lineage>
</organism>
<feature type="compositionally biased region" description="Pro residues" evidence="1">
    <location>
        <begin position="174"/>
        <end position="184"/>
    </location>
</feature>
<evidence type="ECO:0000256" key="1">
    <source>
        <dbReference type="SAM" id="MobiDB-lite"/>
    </source>
</evidence>
<reference evidence="3 4" key="1">
    <citation type="submission" date="2021-03" db="EMBL/GenBank/DDBJ databases">
        <title>Sequencing the genomes of 1000 actinobacteria strains.</title>
        <authorList>
            <person name="Klenk H.-P."/>
        </authorList>
    </citation>
    <scope>NUCLEOTIDE SEQUENCE [LARGE SCALE GENOMIC DNA]</scope>
    <source>
        <strain evidence="3 4">DSM 44580</strain>
    </source>
</reference>
<dbReference type="InterPro" id="IPR038468">
    <property type="entry name" value="MmpS_C"/>
</dbReference>
<dbReference type="RefSeq" id="WP_086783373.1">
    <property type="nucleotide sequence ID" value="NZ_JAGIOO010000001.1"/>
</dbReference>
<gene>
    <name evidence="3" type="ORF">JOF53_003403</name>
</gene>
<feature type="compositionally biased region" description="Low complexity" evidence="1">
    <location>
        <begin position="143"/>
        <end position="152"/>
    </location>
</feature>